<feature type="signal peptide" evidence="2">
    <location>
        <begin position="1"/>
        <end position="22"/>
    </location>
</feature>
<dbReference type="SMART" id="SM00737">
    <property type="entry name" value="ML"/>
    <property type="match status" value="1"/>
</dbReference>
<proteinExistence type="predicted"/>
<dbReference type="SUPFAM" id="SSF81296">
    <property type="entry name" value="E set domains"/>
    <property type="match status" value="1"/>
</dbReference>
<gene>
    <name evidence="4" type="ORF">O181_000474</name>
</gene>
<dbReference type="AlphaFoldDB" id="A0A9Q3B8L2"/>
<evidence type="ECO:0000256" key="2">
    <source>
        <dbReference type="SAM" id="SignalP"/>
    </source>
</evidence>
<reference evidence="4" key="1">
    <citation type="submission" date="2021-03" db="EMBL/GenBank/DDBJ databases">
        <title>Draft genome sequence of rust myrtle Austropuccinia psidii MF-1, a brazilian biotype.</title>
        <authorList>
            <person name="Quecine M.C."/>
            <person name="Pachon D.M.R."/>
            <person name="Bonatelli M.L."/>
            <person name="Correr F.H."/>
            <person name="Franceschini L.M."/>
            <person name="Leite T.F."/>
            <person name="Margarido G.R.A."/>
            <person name="Almeida C.A."/>
            <person name="Ferrarezi J.A."/>
            <person name="Labate C.A."/>
        </authorList>
    </citation>
    <scope>NUCLEOTIDE SEQUENCE</scope>
    <source>
        <strain evidence="4">MF-1</strain>
    </source>
</reference>
<dbReference type="Gene3D" id="2.60.40.770">
    <property type="match status" value="1"/>
</dbReference>
<feature type="chain" id="PRO_5040449670" description="Phosphatidylglycerol/phosphatidylinositol transfer protein" evidence="2">
    <location>
        <begin position="23"/>
        <end position="198"/>
    </location>
</feature>
<dbReference type="Proteomes" id="UP000765509">
    <property type="component" value="Unassembled WGS sequence"/>
</dbReference>
<evidence type="ECO:0000256" key="1">
    <source>
        <dbReference type="ARBA" id="ARBA00016056"/>
    </source>
</evidence>
<dbReference type="InterPro" id="IPR014756">
    <property type="entry name" value="Ig_E-set"/>
</dbReference>
<keyword evidence="5" id="KW-1185">Reference proteome</keyword>
<evidence type="ECO:0000259" key="3">
    <source>
        <dbReference type="SMART" id="SM00737"/>
    </source>
</evidence>
<dbReference type="OrthoDB" id="6576058at2759"/>
<name>A0A9Q3B8L2_9BASI</name>
<sequence>MFTSILIAISFGILISLIEVQSRPTSGSVVPFWAASYSRAVDQEFFKSHDNDPNNVAFQNCQPDGYTIYGNVSYITIEPCDRATDDEPCTFVKGSNYTINLGFNSTLDAPSPRSSIVAADPRDGPYAYSGQSFNACKYASCPIHANVASVYTYHFRTLASSFNSLTFNVTQSFTGPSLFCASTDIRFVDKKQDFAHKK</sequence>
<accession>A0A9Q3B8L2</accession>
<organism evidence="4 5">
    <name type="scientific">Austropuccinia psidii MF-1</name>
    <dbReference type="NCBI Taxonomy" id="1389203"/>
    <lineage>
        <taxon>Eukaryota</taxon>
        <taxon>Fungi</taxon>
        <taxon>Dikarya</taxon>
        <taxon>Basidiomycota</taxon>
        <taxon>Pucciniomycotina</taxon>
        <taxon>Pucciniomycetes</taxon>
        <taxon>Pucciniales</taxon>
        <taxon>Sphaerophragmiaceae</taxon>
        <taxon>Austropuccinia</taxon>
    </lineage>
</organism>
<keyword evidence="2" id="KW-0732">Signal</keyword>
<protein>
    <recommendedName>
        <fullName evidence="1">Phosphatidylglycerol/phosphatidylinositol transfer protein</fullName>
    </recommendedName>
</protein>
<evidence type="ECO:0000313" key="4">
    <source>
        <dbReference type="EMBL" id="MBW0460759.1"/>
    </source>
</evidence>
<feature type="domain" description="MD-2-related lipid-recognition" evidence="3">
    <location>
        <begin position="58"/>
        <end position="185"/>
    </location>
</feature>
<dbReference type="InterPro" id="IPR003172">
    <property type="entry name" value="ML_dom"/>
</dbReference>
<dbReference type="Pfam" id="PF02221">
    <property type="entry name" value="E1_DerP2_DerF2"/>
    <property type="match status" value="1"/>
</dbReference>
<comment type="caution">
    <text evidence="4">The sequence shown here is derived from an EMBL/GenBank/DDBJ whole genome shotgun (WGS) entry which is preliminary data.</text>
</comment>
<dbReference type="EMBL" id="AVOT02000055">
    <property type="protein sequence ID" value="MBW0460759.1"/>
    <property type="molecule type" value="Genomic_DNA"/>
</dbReference>
<evidence type="ECO:0000313" key="5">
    <source>
        <dbReference type="Proteomes" id="UP000765509"/>
    </source>
</evidence>